<evidence type="ECO:0000256" key="3">
    <source>
        <dbReference type="SAM" id="MobiDB-lite"/>
    </source>
</evidence>
<dbReference type="InterPro" id="IPR025827">
    <property type="entry name" value="Zn_ribbon_recom_dom"/>
</dbReference>
<dbReference type="InterPro" id="IPR038109">
    <property type="entry name" value="DNA_bind_recomb_sf"/>
</dbReference>
<keyword evidence="6" id="KW-1185">Reference proteome</keyword>
<evidence type="ECO:0000313" key="5">
    <source>
        <dbReference type="EMBL" id="MFF4523416.1"/>
    </source>
</evidence>
<dbReference type="InterPro" id="IPR006119">
    <property type="entry name" value="Resolv_N"/>
</dbReference>
<keyword evidence="1" id="KW-0238">DNA-binding</keyword>
<reference evidence="5 6" key="1">
    <citation type="submission" date="2024-10" db="EMBL/GenBank/DDBJ databases">
        <title>The Natural Products Discovery Center: Release of the First 8490 Sequenced Strains for Exploring Actinobacteria Biosynthetic Diversity.</title>
        <authorList>
            <person name="Kalkreuter E."/>
            <person name="Kautsar S.A."/>
            <person name="Yang D."/>
            <person name="Bader C.D."/>
            <person name="Teijaro C.N."/>
            <person name="Fluegel L."/>
            <person name="Davis C.M."/>
            <person name="Simpson J.R."/>
            <person name="Lauterbach L."/>
            <person name="Steele A.D."/>
            <person name="Gui C."/>
            <person name="Meng S."/>
            <person name="Li G."/>
            <person name="Viehrig K."/>
            <person name="Ye F."/>
            <person name="Su P."/>
            <person name="Kiefer A.F."/>
            <person name="Nichols A."/>
            <person name="Cepeda A.J."/>
            <person name="Yan W."/>
            <person name="Fan B."/>
            <person name="Jiang Y."/>
            <person name="Adhikari A."/>
            <person name="Zheng C.-J."/>
            <person name="Schuster L."/>
            <person name="Cowan T.M."/>
            <person name="Smanski M.J."/>
            <person name="Chevrette M.G."/>
            <person name="De Carvalho L.P.S."/>
            <person name="Shen B."/>
        </authorList>
    </citation>
    <scope>NUCLEOTIDE SEQUENCE [LARGE SCALE GENOMIC DNA]</scope>
    <source>
        <strain evidence="5 6">NPDC001390</strain>
    </source>
</reference>
<feature type="compositionally biased region" description="Basic and acidic residues" evidence="3">
    <location>
        <begin position="405"/>
        <end position="415"/>
    </location>
</feature>
<organism evidence="5 6">
    <name type="scientific">Streptomyces bluensis</name>
    <dbReference type="NCBI Taxonomy" id="33897"/>
    <lineage>
        <taxon>Bacteria</taxon>
        <taxon>Bacillati</taxon>
        <taxon>Actinomycetota</taxon>
        <taxon>Actinomycetes</taxon>
        <taxon>Kitasatosporales</taxon>
        <taxon>Streptomycetaceae</taxon>
        <taxon>Streptomyces</taxon>
    </lineage>
</organism>
<dbReference type="Pfam" id="PF13408">
    <property type="entry name" value="Zn_ribbon_recom"/>
    <property type="match status" value="1"/>
</dbReference>
<sequence>MTPAETPATFRGSLNQGEPWLGYIRVSTWREEKISPELQQSAIQSWATRTGRRIIDWITDLDATGRNFKRKIMGGIQRVEEREAVGIAVWKFSRFGRNDLGIAVNLARLEHAGGQLASATEDVDVRTAVGRFNRRILFDLAVFESDRAGEMWKDTHKWRRAHGLPATGGKRLGYVWYPRRIPDLTRLGQWIIQNERYEVDEDARDDIEALFEKKLGLTTGTPEGYGALAGWLNRLGYRTGVGTLWKADSLRRYMLSGFAAGLLRIHDPDCHCDYKENGGTCTRWLLIDGAHEAIITPETWERYLAHVEERRRMSPRARNPTYPLTGLVRCGSCRGDAGASSARRASGRIYGYAYMCGNQAHSGGTVCENGVWVQRYLVEDAVMDWVRREAAAGVDAAPPTPIETNPDRDRQRAADERARLQAEHTRIEKALANLAADKALNPNNYPAGVFEQAQAQLLTQLRNAKAGAEEAAAVEAAPRREDFVPMAGKLLDLWDVLDAPEKNGILRQLIRRVVCTRGAKGKKGVEGSGETRVTVHAVWEPDPWAETPIA</sequence>
<dbReference type="SMART" id="SM00857">
    <property type="entry name" value="Resolvase"/>
    <property type="match status" value="1"/>
</dbReference>
<proteinExistence type="predicted"/>
<dbReference type="EMBL" id="JBIAWJ010000009">
    <property type="protein sequence ID" value="MFF4523416.1"/>
    <property type="molecule type" value="Genomic_DNA"/>
</dbReference>
<comment type="caution">
    <text evidence="5">The sequence shown here is derived from an EMBL/GenBank/DDBJ whole genome shotgun (WGS) entry which is preliminary data.</text>
</comment>
<dbReference type="Proteomes" id="UP001602058">
    <property type="component" value="Unassembled WGS sequence"/>
</dbReference>
<evidence type="ECO:0000256" key="2">
    <source>
        <dbReference type="ARBA" id="ARBA00023172"/>
    </source>
</evidence>
<accession>A0ABW6UJ16</accession>
<dbReference type="Pfam" id="PF00239">
    <property type="entry name" value="Resolvase"/>
    <property type="match status" value="1"/>
</dbReference>
<dbReference type="SUPFAM" id="SSF53041">
    <property type="entry name" value="Resolvase-like"/>
    <property type="match status" value="1"/>
</dbReference>
<evidence type="ECO:0000313" key="6">
    <source>
        <dbReference type="Proteomes" id="UP001602058"/>
    </source>
</evidence>
<dbReference type="Pfam" id="PF07508">
    <property type="entry name" value="Recombinase"/>
    <property type="match status" value="1"/>
</dbReference>
<dbReference type="InterPro" id="IPR036162">
    <property type="entry name" value="Resolvase-like_N_sf"/>
</dbReference>
<dbReference type="InterPro" id="IPR050639">
    <property type="entry name" value="SSR_resolvase"/>
</dbReference>
<dbReference type="PROSITE" id="PS51737">
    <property type="entry name" value="RECOMBINASE_DNA_BIND"/>
    <property type="match status" value="1"/>
</dbReference>
<evidence type="ECO:0000259" key="4">
    <source>
        <dbReference type="PROSITE" id="PS51737"/>
    </source>
</evidence>
<dbReference type="Gene3D" id="3.40.50.1390">
    <property type="entry name" value="Resolvase, N-terminal catalytic domain"/>
    <property type="match status" value="1"/>
</dbReference>
<gene>
    <name evidence="5" type="ORF">ACFY1D_18640</name>
</gene>
<feature type="domain" description="Recombinase" evidence="4">
    <location>
        <begin position="186"/>
        <end position="313"/>
    </location>
</feature>
<dbReference type="Gene3D" id="3.90.1750.20">
    <property type="entry name" value="Putative Large Serine Recombinase, Chain B, Domain 2"/>
    <property type="match status" value="1"/>
</dbReference>
<feature type="region of interest" description="Disordered" evidence="3">
    <location>
        <begin position="394"/>
        <end position="415"/>
    </location>
</feature>
<name>A0ABW6UJ16_9ACTN</name>
<evidence type="ECO:0000256" key="1">
    <source>
        <dbReference type="ARBA" id="ARBA00023125"/>
    </source>
</evidence>
<dbReference type="CDD" id="cd00338">
    <property type="entry name" value="Ser_Recombinase"/>
    <property type="match status" value="1"/>
</dbReference>
<dbReference type="PANTHER" id="PTHR30461">
    <property type="entry name" value="DNA-INVERTASE FROM LAMBDOID PROPHAGE"/>
    <property type="match status" value="1"/>
</dbReference>
<protein>
    <submittedName>
        <fullName evidence="5">Recombinase family protein</fullName>
    </submittedName>
</protein>
<dbReference type="PANTHER" id="PTHR30461:SF2">
    <property type="entry name" value="SERINE RECOMBINASE PINE-RELATED"/>
    <property type="match status" value="1"/>
</dbReference>
<dbReference type="InterPro" id="IPR011109">
    <property type="entry name" value="DNA_bind_recombinase_dom"/>
</dbReference>
<keyword evidence="2" id="KW-0233">DNA recombination</keyword>
<dbReference type="RefSeq" id="WP_387887721.1">
    <property type="nucleotide sequence ID" value="NZ_JBIAWJ010000009.1"/>
</dbReference>